<sequence>MPGPNDKVQNPSKRIKLHNLHEMNVATGSLVSSTYSLGNRTSSISMTRGWTKGWFDSSKRMQASHAYYQTKSELSMVYLGGLYFQRDKIPSSNRILRRALSPDEASMTIDVTVVPDIRGLLLL</sequence>
<comment type="caution">
    <text evidence="1">The sequence shown here is derived from an EMBL/GenBank/DDBJ whole genome shotgun (WGS) entry which is preliminary data.</text>
</comment>
<dbReference type="Proteomes" id="UP001175228">
    <property type="component" value="Unassembled WGS sequence"/>
</dbReference>
<proteinExistence type="predicted"/>
<keyword evidence="2" id="KW-1185">Reference proteome</keyword>
<name>A0AA39PQ02_9AGAR</name>
<dbReference type="AlphaFoldDB" id="A0AA39PQ02"/>
<organism evidence="1 2">
    <name type="scientific">Armillaria luteobubalina</name>
    <dbReference type="NCBI Taxonomy" id="153913"/>
    <lineage>
        <taxon>Eukaryota</taxon>
        <taxon>Fungi</taxon>
        <taxon>Dikarya</taxon>
        <taxon>Basidiomycota</taxon>
        <taxon>Agaricomycotina</taxon>
        <taxon>Agaricomycetes</taxon>
        <taxon>Agaricomycetidae</taxon>
        <taxon>Agaricales</taxon>
        <taxon>Marasmiineae</taxon>
        <taxon>Physalacriaceae</taxon>
        <taxon>Armillaria</taxon>
    </lineage>
</organism>
<reference evidence="1" key="1">
    <citation type="submission" date="2023-06" db="EMBL/GenBank/DDBJ databases">
        <authorList>
            <consortium name="Lawrence Berkeley National Laboratory"/>
            <person name="Ahrendt S."/>
            <person name="Sahu N."/>
            <person name="Indic B."/>
            <person name="Wong-Bajracharya J."/>
            <person name="Merenyi Z."/>
            <person name="Ke H.-M."/>
            <person name="Monk M."/>
            <person name="Kocsube S."/>
            <person name="Drula E."/>
            <person name="Lipzen A."/>
            <person name="Balint B."/>
            <person name="Henrissat B."/>
            <person name="Andreopoulos B."/>
            <person name="Martin F.M."/>
            <person name="Harder C.B."/>
            <person name="Rigling D."/>
            <person name="Ford K.L."/>
            <person name="Foster G.D."/>
            <person name="Pangilinan J."/>
            <person name="Papanicolaou A."/>
            <person name="Barry K."/>
            <person name="LaButti K."/>
            <person name="Viragh M."/>
            <person name="Koriabine M."/>
            <person name="Yan M."/>
            <person name="Riley R."/>
            <person name="Champramary S."/>
            <person name="Plett K.L."/>
            <person name="Tsai I.J."/>
            <person name="Slot J."/>
            <person name="Sipos G."/>
            <person name="Plett J."/>
            <person name="Nagy L.G."/>
            <person name="Grigoriev I.V."/>
        </authorList>
    </citation>
    <scope>NUCLEOTIDE SEQUENCE</scope>
    <source>
        <strain evidence="1">HWK02</strain>
    </source>
</reference>
<dbReference type="EMBL" id="JAUEPU010000042">
    <property type="protein sequence ID" value="KAK0488094.1"/>
    <property type="molecule type" value="Genomic_DNA"/>
</dbReference>
<accession>A0AA39PQ02</accession>
<protein>
    <submittedName>
        <fullName evidence="1">Uncharacterized protein</fullName>
    </submittedName>
</protein>
<evidence type="ECO:0000313" key="2">
    <source>
        <dbReference type="Proteomes" id="UP001175228"/>
    </source>
</evidence>
<gene>
    <name evidence="1" type="ORF">EDD18DRAFT_1110700</name>
</gene>
<evidence type="ECO:0000313" key="1">
    <source>
        <dbReference type="EMBL" id="KAK0488094.1"/>
    </source>
</evidence>